<feature type="domain" description="HPt" evidence="2">
    <location>
        <begin position="62"/>
        <end position="161"/>
    </location>
</feature>
<organism evidence="3 4">
    <name type="scientific">Fibrisoma limi BUZ 3</name>
    <dbReference type="NCBI Taxonomy" id="1185876"/>
    <lineage>
        <taxon>Bacteria</taxon>
        <taxon>Pseudomonadati</taxon>
        <taxon>Bacteroidota</taxon>
        <taxon>Cytophagia</taxon>
        <taxon>Cytophagales</taxon>
        <taxon>Spirosomataceae</taxon>
        <taxon>Fibrisoma</taxon>
    </lineage>
</organism>
<evidence type="ECO:0000259" key="2">
    <source>
        <dbReference type="PROSITE" id="PS50894"/>
    </source>
</evidence>
<sequence>MIISRNLSIQRIFLIKLPDTPNVNCRSDLGAFSFSAITMFTTPTPITHTIDHERLNRLHGGDQRQIVNVLTIFIDEVMPDFDDLEGSIQQEMWPDVADKAHKILPWMGMAGLTSLESELRSLEQLAKTNPAPDVLINHWKQFRQALGETLPLVIQERNRLA</sequence>
<evidence type="ECO:0000313" key="3">
    <source>
        <dbReference type="EMBL" id="CCH55596.1"/>
    </source>
</evidence>
<accession>I2GNW8</accession>
<protein>
    <recommendedName>
        <fullName evidence="2">HPt domain-containing protein</fullName>
    </recommendedName>
</protein>
<proteinExistence type="predicted"/>
<dbReference type="AlphaFoldDB" id="I2GNW8"/>
<dbReference type="eggNOG" id="COG0745">
    <property type="taxonomic scope" value="Bacteria"/>
</dbReference>
<feature type="modified residue" description="Phosphohistidine" evidence="1">
    <location>
        <position position="101"/>
    </location>
</feature>
<dbReference type="InterPro" id="IPR036641">
    <property type="entry name" value="HPT_dom_sf"/>
</dbReference>
<dbReference type="GO" id="GO:0000160">
    <property type="term" value="P:phosphorelay signal transduction system"/>
    <property type="evidence" value="ECO:0007669"/>
    <property type="project" value="InterPro"/>
</dbReference>
<keyword evidence="4" id="KW-1185">Reference proteome</keyword>
<name>I2GNW8_9BACT</name>
<keyword evidence="1" id="KW-0597">Phosphoprotein</keyword>
<dbReference type="GO" id="GO:0004672">
    <property type="term" value="F:protein kinase activity"/>
    <property type="evidence" value="ECO:0007669"/>
    <property type="project" value="UniProtKB-ARBA"/>
</dbReference>
<evidence type="ECO:0000313" key="4">
    <source>
        <dbReference type="Proteomes" id="UP000009309"/>
    </source>
</evidence>
<dbReference type="Pfam" id="PF01627">
    <property type="entry name" value="Hpt"/>
    <property type="match status" value="1"/>
</dbReference>
<reference evidence="3 4" key="1">
    <citation type="journal article" date="2012" name="J. Bacteriol.">
        <title>Genome Sequence of the Filamentous Bacterium Fibrisoma limi BUZ 3T.</title>
        <authorList>
            <person name="Filippini M."/>
            <person name="Qi W."/>
            <person name="Jaenicke S."/>
            <person name="Goesmann A."/>
            <person name="Smits T.H."/>
            <person name="Bagheri H.C."/>
        </authorList>
    </citation>
    <scope>NUCLEOTIDE SEQUENCE [LARGE SCALE GENOMIC DNA]</scope>
    <source>
        <strain evidence="4">BUZ 3T</strain>
    </source>
</reference>
<evidence type="ECO:0000256" key="1">
    <source>
        <dbReference type="PROSITE-ProRule" id="PRU00110"/>
    </source>
</evidence>
<dbReference type="InterPro" id="IPR008207">
    <property type="entry name" value="Sig_transdc_His_kin_Hpt_dom"/>
</dbReference>
<comment type="caution">
    <text evidence="3">The sequence shown here is derived from an EMBL/GenBank/DDBJ whole genome shotgun (WGS) entry which is preliminary data.</text>
</comment>
<gene>
    <name evidence="3" type="ORF">BN8_04865</name>
</gene>
<dbReference type="Proteomes" id="UP000009309">
    <property type="component" value="Unassembled WGS sequence"/>
</dbReference>
<dbReference type="OrthoDB" id="956928at2"/>
<dbReference type="Gene3D" id="1.20.120.160">
    <property type="entry name" value="HPT domain"/>
    <property type="match status" value="1"/>
</dbReference>
<dbReference type="SUPFAM" id="SSF47226">
    <property type="entry name" value="Histidine-containing phosphotransfer domain, HPT domain"/>
    <property type="match status" value="1"/>
</dbReference>
<dbReference type="PROSITE" id="PS50894">
    <property type="entry name" value="HPT"/>
    <property type="match status" value="1"/>
</dbReference>
<dbReference type="EMBL" id="CAIT01000009">
    <property type="protein sequence ID" value="CCH55596.1"/>
    <property type="molecule type" value="Genomic_DNA"/>
</dbReference>
<dbReference type="STRING" id="1185876.BN8_04865"/>